<dbReference type="EMBL" id="BK032580">
    <property type="protein sequence ID" value="DAF49322.1"/>
    <property type="molecule type" value="Genomic_DNA"/>
</dbReference>
<evidence type="ECO:0000313" key="1">
    <source>
        <dbReference type="EMBL" id="DAF49322.1"/>
    </source>
</evidence>
<reference evidence="1" key="1">
    <citation type="journal article" date="2021" name="Proc. Natl. Acad. Sci. U.S.A.">
        <title>A Catalog of Tens of Thousands of Viruses from Human Metagenomes Reveals Hidden Associations with Chronic Diseases.</title>
        <authorList>
            <person name="Tisza M.J."/>
            <person name="Buck C.B."/>
        </authorList>
    </citation>
    <scope>NUCLEOTIDE SEQUENCE</scope>
    <source>
        <strain evidence="1">Ct3q24</strain>
    </source>
</reference>
<proteinExistence type="predicted"/>
<sequence length="189" mass="21432">MVSLGLNGRLRRMVKFESDNITIVDGVGLLMPFPRGSNFEIKKGTTYVVEVKQKRTKRSLTANAYAWVLCQKIAEELSKNGVYNSRNEVYKKAITDCQAFQYVAVQNEHTDDFLRKWQAKGIGWIAIDCGECKNFAGHTIQVFHGSSSYNTKEMARLIDCLVDECQQLGIDTKPKEEIDSLLAEWSPNE</sequence>
<name>A0A8S5SFB6_9CAUD</name>
<accession>A0A8S5SFB6</accession>
<dbReference type="InterPro" id="IPR036619">
    <property type="entry name" value="NinB_sf"/>
</dbReference>
<dbReference type="Gene3D" id="1.10.3790.10">
    <property type="entry name" value="NinB"/>
    <property type="match status" value="1"/>
</dbReference>
<organism evidence="1">
    <name type="scientific">Siphoviridae sp. ct3q24</name>
    <dbReference type="NCBI Taxonomy" id="2827772"/>
    <lineage>
        <taxon>Viruses</taxon>
        <taxon>Duplodnaviria</taxon>
        <taxon>Heunggongvirae</taxon>
        <taxon>Uroviricota</taxon>
        <taxon>Caudoviricetes</taxon>
    </lineage>
</organism>
<protein>
    <submittedName>
        <fullName evidence="1">NinB protein</fullName>
    </submittedName>
</protein>